<dbReference type="InterPro" id="IPR000477">
    <property type="entry name" value="RT_dom"/>
</dbReference>
<dbReference type="Pfam" id="PF00078">
    <property type="entry name" value="RVT_1"/>
    <property type="match status" value="1"/>
</dbReference>
<dbReference type="SUPFAM" id="SSF56672">
    <property type="entry name" value="DNA/RNA polymerases"/>
    <property type="match status" value="1"/>
</dbReference>
<dbReference type="PANTHER" id="PTHR33332">
    <property type="entry name" value="REVERSE TRANSCRIPTASE DOMAIN-CONTAINING PROTEIN"/>
    <property type="match status" value="1"/>
</dbReference>
<proteinExistence type="predicted"/>
<feature type="domain" description="Reverse transcriptase" evidence="2">
    <location>
        <begin position="291"/>
        <end position="568"/>
    </location>
</feature>
<dbReference type="SUPFAM" id="SSF56219">
    <property type="entry name" value="DNase I-like"/>
    <property type="match status" value="1"/>
</dbReference>
<evidence type="ECO:0000259" key="2">
    <source>
        <dbReference type="PROSITE" id="PS50878"/>
    </source>
</evidence>
<dbReference type="Gene3D" id="3.60.10.10">
    <property type="entry name" value="Endonuclease/exonuclease/phosphatase"/>
    <property type="match status" value="1"/>
</dbReference>
<organism evidence="4 5">
    <name type="scientific">Cirrhinus mrigala</name>
    <name type="common">Mrigala</name>
    <dbReference type="NCBI Taxonomy" id="683832"/>
    <lineage>
        <taxon>Eukaryota</taxon>
        <taxon>Metazoa</taxon>
        <taxon>Chordata</taxon>
        <taxon>Craniata</taxon>
        <taxon>Vertebrata</taxon>
        <taxon>Euteleostomi</taxon>
        <taxon>Actinopterygii</taxon>
        <taxon>Neopterygii</taxon>
        <taxon>Teleostei</taxon>
        <taxon>Ostariophysi</taxon>
        <taxon>Cypriniformes</taxon>
        <taxon>Cyprinidae</taxon>
        <taxon>Labeoninae</taxon>
        <taxon>Labeonini</taxon>
        <taxon>Cirrhinus</taxon>
    </lineage>
</organism>
<reference evidence="4 5" key="1">
    <citation type="submission" date="2024-05" db="EMBL/GenBank/DDBJ databases">
        <title>Genome sequencing and assembly of Indian major carp, Cirrhinus mrigala (Hamilton, 1822).</title>
        <authorList>
            <person name="Mohindra V."/>
            <person name="Chowdhury L.M."/>
            <person name="Lal K."/>
            <person name="Jena J.K."/>
        </authorList>
    </citation>
    <scope>NUCLEOTIDE SEQUENCE [LARGE SCALE GENOMIC DNA]</scope>
    <source>
        <strain evidence="4">CM1030</strain>
        <tissue evidence="4">Blood</tissue>
    </source>
</reference>
<name>A0ABD0MWB2_CIRMR</name>
<dbReference type="EMBL" id="JAMKFB020000711">
    <property type="protein sequence ID" value="KAL0148141.1"/>
    <property type="molecule type" value="Genomic_DNA"/>
</dbReference>
<keyword evidence="5" id="KW-1185">Reference proteome</keyword>
<evidence type="ECO:0000313" key="3">
    <source>
        <dbReference type="EMBL" id="KAL0148141.1"/>
    </source>
</evidence>
<dbReference type="EMBL" id="JAMKFB020000179">
    <property type="protein sequence ID" value="KAL0152836.1"/>
    <property type="molecule type" value="Genomic_DNA"/>
</dbReference>
<evidence type="ECO:0000313" key="5">
    <source>
        <dbReference type="Proteomes" id="UP001529510"/>
    </source>
</evidence>
<dbReference type="InterPro" id="IPR043502">
    <property type="entry name" value="DNA/RNA_pol_sf"/>
</dbReference>
<evidence type="ECO:0000313" key="4">
    <source>
        <dbReference type="EMBL" id="KAL0152836.1"/>
    </source>
</evidence>
<evidence type="ECO:0000256" key="1">
    <source>
        <dbReference type="SAM" id="MobiDB-lite"/>
    </source>
</evidence>
<feature type="region of interest" description="Disordered" evidence="1">
    <location>
        <begin position="785"/>
        <end position="821"/>
    </location>
</feature>
<feature type="compositionally biased region" description="Basic and acidic residues" evidence="1">
    <location>
        <begin position="812"/>
        <end position="821"/>
    </location>
</feature>
<protein>
    <recommendedName>
        <fullName evidence="2">Reverse transcriptase domain-containing protein</fullName>
    </recommendedName>
</protein>
<dbReference type="CDD" id="cd01650">
    <property type="entry name" value="RT_nLTR_like"/>
    <property type="match status" value="1"/>
</dbReference>
<gene>
    <name evidence="4" type="ORF">M9458_051857</name>
    <name evidence="3" type="ORF">M9458_056543</name>
</gene>
<accession>A0ABD0MWB2</accession>
<dbReference type="Proteomes" id="UP001529510">
    <property type="component" value="Unassembled WGS sequence"/>
</dbReference>
<dbReference type="PROSITE" id="PS50878">
    <property type="entry name" value="RT_POL"/>
    <property type="match status" value="1"/>
</dbReference>
<comment type="caution">
    <text evidence="4">The sequence shown here is derived from an EMBL/GenBank/DDBJ whole genome shotgun (WGS) entry which is preliminary data.</text>
</comment>
<dbReference type="InterPro" id="IPR036691">
    <property type="entry name" value="Endo/exonu/phosph_ase_sf"/>
</dbReference>
<dbReference type="AlphaFoldDB" id="A0ABD0MWB2"/>
<sequence length="848" mass="95954">MVLHITLSRETSVNDKSPMTFVLATVYRPPGHHTDFLKEFADFISELVLATDKVLIVGDFNIHVDVENDALAAAFTDILNSIGVRQHVSGPTHCRNHTLDLILSHGIDVSAEILQQSDDISDHYLVSCILQITKTVNSTPYYKYGRTITSTTKDCFLSNLPDLSEFLSTSNSSEKRDDVTETIDSLFSRTLDTVAPLRLRKIKENSPTPWYNEHTRALKRAARKMERSWRKTNLEVFRTAWRECNLSYRKALKSARSDYFSILLEENKHNPRLLKDLLPDLIDPLLNIINSSLSLGYVPKTFKLAAIKPLIKKPQLDPDELTNYRPISNLPFLSKILEKVVSSQLSSFLQKYDICEDFQSGFRPYHSTETALIRVTNDLLLSSDHGCISLLVLLDLSAAFDTIDHNILLNRLENYVGISGSALAWFKSYLSDRHQFVVVNDKVSYRSQVQYGVPQGSVLGPLLFTLYMLPLGDIIRKYGVSFHCYADDTQLYISSRPGETYQFEKLMDCVVELKNWMTSNFLLLNSEKTEVLIIGPKTSACNNLQHCLILDGCPVNSSSSVRNLGVLFDGNLSFENHISSICKTAFFHLKNISKLRPMLSMSNAETLIHAFMTSRLDYCNALLGGCSARLIHKLQLVQNAAALTRTKKYDHISPVLSTLHWLPIKHRIDFKILLITYKALNGLAPQYLSELLSHYSPSCPLRSQNSGNLIIPRISKSTAGGRSFSYLAPKLWNNLPYNVRDADTLLHRQKNGIYANISLFLSYSEVTLTTRSSPYPDQMVTAVPRIQSEPSPDDGSAPRVDLYSPECQRSPHQLDEPQRRIHSEDLVTYTAVGTRPRELWPEENWPPD</sequence>